<dbReference type="InterPro" id="IPR012338">
    <property type="entry name" value="Beta-lactam/transpept-like"/>
</dbReference>
<protein>
    <submittedName>
        <fullName evidence="2">Class A beta-lactamase-related serine hydrolase</fullName>
    </submittedName>
</protein>
<dbReference type="Gene3D" id="3.40.710.10">
    <property type="entry name" value="DD-peptidase/beta-lactamase superfamily"/>
    <property type="match status" value="1"/>
</dbReference>
<dbReference type="PANTHER" id="PTHR43283:SF7">
    <property type="entry name" value="BETA-LACTAMASE-RELATED DOMAIN-CONTAINING PROTEIN"/>
    <property type="match status" value="1"/>
</dbReference>
<dbReference type="Proteomes" id="UP000298210">
    <property type="component" value="Unassembled WGS sequence"/>
</dbReference>
<reference evidence="2 3" key="1">
    <citation type="submission" date="2019-03" db="EMBL/GenBank/DDBJ databases">
        <authorList>
            <person name="Liu G."/>
        </authorList>
    </citation>
    <scope>NUCLEOTIDE SEQUENCE [LARGE SCALE GENOMIC DNA]</scope>
    <source>
        <strain evidence="2 3">DSM 19099</strain>
    </source>
</reference>
<evidence type="ECO:0000259" key="1">
    <source>
        <dbReference type="Pfam" id="PF00144"/>
    </source>
</evidence>
<feature type="domain" description="Beta-lactamase-related" evidence="1">
    <location>
        <begin position="24"/>
        <end position="319"/>
    </location>
</feature>
<proteinExistence type="predicted"/>
<dbReference type="PANTHER" id="PTHR43283">
    <property type="entry name" value="BETA-LACTAMASE-RELATED"/>
    <property type="match status" value="1"/>
</dbReference>
<evidence type="ECO:0000313" key="2">
    <source>
        <dbReference type="EMBL" id="TES46666.1"/>
    </source>
</evidence>
<evidence type="ECO:0000313" key="3">
    <source>
        <dbReference type="Proteomes" id="UP000298210"/>
    </source>
</evidence>
<dbReference type="Pfam" id="PF00144">
    <property type="entry name" value="Beta-lactamase"/>
    <property type="match status" value="1"/>
</dbReference>
<accession>A0A4Y7WFW2</accession>
<sequence>MSLLSQNNFLIVRNSVIKSFKNLDCSGAALMILHNNELVVEEYWGTHSKQEKARLTQADSKFHLASCRKSYIGFAVAYATHHGFIQSIDEEITCYLPTAQRKAVFEGTTIRHLLTHSHGLMQRNNQIDREFPAGTGWAYRGINIELLSTIVNYTTGKTIAAIVNDEVFRPLNLTETNWYNQFDNTFVEVIRKPKDKNWSADKHIDGSKMNMYASVRELATWGQLHLNKGVVKGKQLVNPNILELATSLQSPRFKNQDFPQNGFLWFVKDSSAKHSEIGPLVPKGAFQILGYTGVTLLVIPEKKIVAVRAFNSFGSPEGYHYLEDVRGFGNAIMQSFN</sequence>
<gene>
    <name evidence="2" type="ORF">E2L03_18450</name>
</gene>
<keyword evidence="2" id="KW-0378">Hydrolase</keyword>
<dbReference type="RefSeq" id="WP_134260037.1">
    <property type="nucleotide sequence ID" value="NZ_LDIM01000013.1"/>
</dbReference>
<dbReference type="GO" id="GO:0016787">
    <property type="term" value="F:hydrolase activity"/>
    <property type="evidence" value="ECO:0007669"/>
    <property type="project" value="UniProtKB-KW"/>
</dbReference>
<dbReference type="AlphaFoldDB" id="A0A4Y7WFW2"/>
<dbReference type="SUPFAM" id="SSF56601">
    <property type="entry name" value="beta-lactamase/transpeptidase-like"/>
    <property type="match status" value="1"/>
</dbReference>
<dbReference type="InterPro" id="IPR001466">
    <property type="entry name" value="Beta-lactam-related"/>
</dbReference>
<comment type="caution">
    <text evidence="2">The sequence shown here is derived from an EMBL/GenBank/DDBJ whole genome shotgun (WGS) entry which is preliminary data.</text>
</comment>
<organism evidence="2 3">
    <name type="scientific">Shouchella lehensis</name>
    <dbReference type="NCBI Taxonomy" id="300825"/>
    <lineage>
        <taxon>Bacteria</taxon>
        <taxon>Bacillati</taxon>
        <taxon>Bacillota</taxon>
        <taxon>Bacilli</taxon>
        <taxon>Bacillales</taxon>
        <taxon>Bacillaceae</taxon>
        <taxon>Shouchella</taxon>
    </lineage>
</organism>
<dbReference type="InterPro" id="IPR050789">
    <property type="entry name" value="Diverse_Enzym_Activities"/>
</dbReference>
<name>A0A4Y7WFW2_9BACI</name>
<dbReference type="EMBL" id="SNUX01000004">
    <property type="protein sequence ID" value="TES46666.1"/>
    <property type="molecule type" value="Genomic_DNA"/>
</dbReference>